<feature type="region of interest" description="Disordered" evidence="1">
    <location>
        <begin position="1"/>
        <end position="76"/>
    </location>
</feature>
<feature type="compositionally biased region" description="Low complexity" evidence="1">
    <location>
        <begin position="48"/>
        <end position="63"/>
    </location>
</feature>
<feature type="non-terminal residue" evidence="2">
    <location>
        <position position="76"/>
    </location>
</feature>
<sequence>LAAPHARRRDLPAARRAARARGARGDRAGGVPRCVGAVPERRQRRARAAPPAHAPRGAVAARACGRRDGSEPTTRL</sequence>
<dbReference type="AlphaFoldDB" id="A0A6J4MJ31"/>
<evidence type="ECO:0000313" key="2">
    <source>
        <dbReference type="EMBL" id="CAA9360882.1"/>
    </source>
</evidence>
<feature type="non-terminal residue" evidence="2">
    <location>
        <position position="1"/>
    </location>
</feature>
<dbReference type="EMBL" id="CADCTU010000879">
    <property type="protein sequence ID" value="CAA9360882.1"/>
    <property type="molecule type" value="Genomic_DNA"/>
</dbReference>
<accession>A0A6J4MJ31</accession>
<protein>
    <submittedName>
        <fullName evidence="2">Uncharacterized protein</fullName>
    </submittedName>
</protein>
<evidence type="ECO:0000256" key="1">
    <source>
        <dbReference type="SAM" id="MobiDB-lite"/>
    </source>
</evidence>
<reference evidence="2" key="1">
    <citation type="submission" date="2020-02" db="EMBL/GenBank/DDBJ databases">
        <authorList>
            <person name="Meier V. D."/>
        </authorList>
    </citation>
    <scope>NUCLEOTIDE SEQUENCE</scope>
    <source>
        <strain evidence="2">AVDCRST_MAG11</strain>
    </source>
</reference>
<gene>
    <name evidence="2" type="ORF">AVDCRST_MAG11-4111</name>
</gene>
<proteinExistence type="predicted"/>
<name>A0A6J4MJ31_9BACT</name>
<organism evidence="2">
    <name type="scientific">uncultured Gemmatimonadaceae bacterium</name>
    <dbReference type="NCBI Taxonomy" id="246130"/>
    <lineage>
        <taxon>Bacteria</taxon>
        <taxon>Pseudomonadati</taxon>
        <taxon>Gemmatimonadota</taxon>
        <taxon>Gemmatimonadia</taxon>
        <taxon>Gemmatimonadales</taxon>
        <taxon>Gemmatimonadaceae</taxon>
        <taxon>environmental samples</taxon>
    </lineage>
</organism>